<feature type="domain" description="HTH merR-type" evidence="2">
    <location>
        <begin position="7"/>
        <end position="76"/>
    </location>
</feature>
<dbReference type="InterPro" id="IPR012925">
    <property type="entry name" value="TipAS_dom"/>
</dbReference>
<dbReference type="PROSITE" id="PS50937">
    <property type="entry name" value="HTH_MERR_2"/>
    <property type="match status" value="1"/>
</dbReference>
<dbReference type="PRINTS" id="PR00040">
    <property type="entry name" value="HTHMERR"/>
</dbReference>
<dbReference type="RefSeq" id="WP_086782245.1">
    <property type="nucleotide sequence ID" value="NZ_JAGIOO010000001.1"/>
</dbReference>
<proteinExistence type="predicted"/>
<dbReference type="InterPro" id="IPR047057">
    <property type="entry name" value="MerR_fam"/>
</dbReference>
<evidence type="ECO:0000256" key="1">
    <source>
        <dbReference type="ARBA" id="ARBA00023125"/>
    </source>
</evidence>
<evidence type="ECO:0000259" key="2">
    <source>
        <dbReference type="PROSITE" id="PS50937"/>
    </source>
</evidence>
<name>A0ABS5AG56_9PSEU</name>
<gene>
    <name evidence="3" type="ORF">JOF53_004430</name>
</gene>
<keyword evidence="4" id="KW-1185">Reference proteome</keyword>
<protein>
    <submittedName>
        <fullName evidence="3">DNA-binding transcriptional MerR regulator</fullName>
    </submittedName>
</protein>
<dbReference type="Proteomes" id="UP001519363">
    <property type="component" value="Unassembled WGS sequence"/>
</dbReference>
<dbReference type="Pfam" id="PF07739">
    <property type="entry name" value="TipAS"/>
    <property type="match status" value="1"/>
</dbReference>
<reference evidence="3 4" key="1">
    <citation type="submission" date="2021-03" db="EMBL/GenBank/DDBJ databases">
        <title>Sequencing the genomes of 1000 actinobacteria strains.</title>
        <authorList>
            <person name="Klenk H.-P."/>
        </authorList>
    </citation>
    <scope>NUCLEOTIDE SEQUENCE [LARGE SCALE GENOMIC DNA]</scope>
    <source>
        <strain evidence="3 4">DSM 44580</strain>
    </source>
</reference>
<dbReference type="PROSITE" id="PS00552">
    <property type="entry name" value="HTH_MERR_1"/>
    <property type="match status" value="1"/>
</dbReference>
<keyword evidence="1 3" id="KW-0238">DNA-binding</keyword>
<dbReference type="EMBL" id="JAGIOO010000001">
    <property type="protein sequence ID" value="MBP2475558.1"/>
    <property type="molecule type" value="Genomic_DNA"/>
</dbReference>
<dbReference type="InterPro" id="IPR000551">
    <property type="entry name" value="MerR-type_HTH_dom"/>
</dbReference>
<dbReference type="PANTHER" id="PTHR30204:SF90">
    <property type="entry name" value="HTH-TYPE TRANSCRIPTIONAL ACTIVATOR MTA"/>
    <property type="match status" value="1"/>
</dbReference>
<evidence type="ECO:0000313" key="4">
    <source>
        <dbReference type="Proteomes" id="UP001519363"/>
    </source>
</evidence>
<dbReference type="Gene3D" id="1.10.1660.10">
    <property type="match status" value="1"/>
</dbReference>
<dbReference type="SMART" id="SM00422">
    <property type="entry name" value="HTH_MERR"/>
    <property type="match status" value="1"/>
</dbReference>
<dbReference type="PANTHER" id="PTHR30204">
    <property type="entry name" value="REDOX-CYCLING DRUG-SENSING TRANSCRIPTIONAL ACTIVATOR SOXR"/>
    <property type="match status" value="1"/>
</dbReference>
<organism evidence="3 4">
    <name type="scientific">Crossiella equi</name>
    <dbReference type="NCBI Taxonomy" id="130796"/>
    <lineage>
        <taxon>Bacteria</taxon>
        <taxon>Bacillati</taxon>
        <taxon>Actinomycetota</taxon>
        <taxon>Actinomycetes</taxon>
        <taxon>Pseudonocardiales</taxon>
        <taxon>Pseudonocardiaceae</taxon>
        <taxon>Crossiella</taxon>
    </lineage>
</organism>
<dbReference type="InterPro" id="IPR009061">
    <property type="entry name" value="DNA-bd_dom_put_sf"/>
</dbReference>
<sequence length="249" mass="27448">MNGENARWSVGELARSTGLTVRTLHHYDQIGLVVPSERTSAGHRRYTPADLRRLYRVRALRSFGLSLEDIGGTLAGAADDPAVLREVLADQLGQLDARVREAERLRDQVRSMLDVLDGAATPAAEDFLQILEQMTMFESYYTPEQLDQLARRRAEIGEESIRAAEAEWPRLFAEAEALVAGGASPVDPRAVRLVARMDELIEAFHGGDEGIKAAYCAMWAEQGERLRAQRGGPSDEAMAFIDAVRAARA</sequence>
<evidence type="ECO:0000313" key="3">
    <source>
        <dbReference type="EMBL" id="MBP2475558.1"/>
    </source>
</evidence>
<dbReference type="Pfam" id="PF13411">
    <property type="entry name" value="MerR_1"/>
    <property type="match status" value="1"/>
</dbReference>
<comment type="caution">
    <text evidence="3">The sequence shown here is derived from an EMBL/GenBank/DDBJ whole genome shotgun (WGS) entry which is preliminary data.</text>
</comment>
<dbReference type="CDD" id="cd01106">
    <property type="entry name" value="HTH_TipAL-Mta"/>
    <property type="match status" value="1"/>
</dbReference>
<accession>A0ABS5AG56</accession>
<dbReference type="GO" id="GO:0003677">
    <property type="term" value="F:DNA binding"/>
    <property type="evidence" value="ECO:0007669"/>
    <property type="project" value="UniProtKB-KW"/>
</dbReference>
<dbReference type="SUPFAM" id="SSF46955">
    <property type="entry name" value="Putative DNA-binding domain"/>
    <property type="match status" value="1"/>
</dbReference>